<dbReference type="PANTHER" id="PTHR24051">
    <property type="entry name" value="SUSHI DOMAIN-CONTAINING PROTEIN 1"/>
    <property type="match status" value="1"/>
</dbReference>
<dbReference type="AlphaFoldDB" id="A0A7J7KC07"/>
<dbReference type="InterPro" id="IPR013783">
    <property type="entry name" value="Ig-like_fold"/>
</dbReference>
<reference evidence="4" key="1">
    <citation type="submission" date="2020-06" db="EMBL/GenBank/DDBJ databases">
        <title>Draft genome of Bugula neritina, a colonial animal packing powerful symbionts and potential medicines.</title>
        <authorList>
            <person name="Rayko M."/>
        </authorList>
    </citation>
    <scope>NUCLEOTIDE SEQUENCE [LARGE SCALE GENOMIC DNA]</scope>
    <source>
        <strain evidence="4">Kwan_BN1</strain>
    </source>
</reference>
<dbReference type="InterPro" id="IPR051622">
    <property type="entry name" value="R-tyr_protein_phosphatases"/>
</dbReference>
<evidence type="ECO:0000256" key="1">
    <source>
        <dbReference type="ARBA" id="ARBA00022737"/>
    </source>
</evidence>
<proteinExistence type="predicted"/>
<evidence type="ECO:0000313" key="4">
    <source>
        <dbReference type="EMBL" id="KAF6035827.1"/>
    </source>
</evidence>
<dbReference type="SUPFAM" id="SSF49265">
    <property type="entry name" value="Fibronectin type III"/>
    <property type="match status" value="2"/>
</dbReference>
<sequence>MSCENRDWVDIPSNNKSCGFSPYQLVSCDIRATRVSNSPGTQHSQTARAVSVRTQCAAPSLPSDLSSYIRQYKYTPPGESNAKVRLDLNLLDSDIVVNCRSISSIKYKLKEDREYIRNTQYILNLLPYDDYTIEVKVINNANDQTTVSFTFRTMTLEPYDAPVIVRSTSYNKTCVYLKWKEPNQPNGVISKYRHRYYIKGQSVPSWMKLNRPSQINSFIACGFNFGDLVTYEIAAGTSAGFGPLATGDIRVTCGLPIIPEVQTSYVTQDLLEKPKHEMTLTWEEAEAACDSILYYNLTVKHGEKTLSHDHYLEVEGGTREKVLEDLDPYTNYTIILIAVNNALNQSIHKPQYILTPELAPYDGPGLSIEVNSSCVTLSLQRPSEPNGVILSYSYNCGYASTTGKEYQTENADGQSITMCEFPSAERIECSATATNSAGNSPVNTMIGYTEIAS</sequence>
<dbReference type="PROSITE" id="PS50853">
    <property type="entry name" value="FN3"/>
    <property type="match status" value="2"/>
</dbReference>
<evidence type="ECO:0000313" key="5">
    <source>
        <dbReference type="Proteomes" id="UP000593567"/>
    </source>
</evidence>
<evidence type="ECO:0000259" key="3">
    <source>
        <dbReference type="PROSITE" id="PS50853"/>
    </source>
</evidence>
<keyword evidence="1" id="KW-0677">Repeat</keyword>
<evidence type="ECO:0000256" key="2">
    <source>
        <dbReference type="ARBA" id="ARBA00023157"/>
    </source>
</evidence>
<name>A0A7J7KC07_BUGNE</name>
<feature type="domain" description="Fibronectin type-III" evidence="3">
    <location>
        <begin position="262"/>
        <end position="358"/>
    </location>
</feature>
<dbReference type="InterPro" id="IPR003961">
    <property type="entry name" value="FN3_dom"/>
</dbReference>
<dbReference type="Gene3D" id="2.60.40.10">
    <property type="entry name" value="Immunoglobulins"/>
    <property type="match status" value="3"/>
</dbReference>
<comment type="caution">
    <text evidence="4">The sequence shown here is derived from an EMBL/GenBank/DDBJ whole genome shotgun (WGS) entry which is preliminary data.</text>
</comment>
<accession>A0A7J7KC07</accession>
<dbReference type="SMART" id="SM00060">
    <property type="entry name" value="FN3"/>
    <property type="match status" value="2"/>
</dbReference>
<protein>
    <submittedName>
        <fullName evidence="4">PTPRD</fullName>
    </submittedName>
</protein>
<dbReference type="InterPro" id="IPR036116">
    <property type="entry name" value="FN3_sf"/>
</dbReference>
<dbReference type="CDD" id="cd00063">
    <property type="entry name" value="FN3"/>
    <property type="match status" value="2"/>
</dbReference>
<gene>
    <name evidence="4" type="ORF">EB796_005863</name>
</gene>
<dbReference type="OrthoDB" id="10001713at2759"/>
<feature type="domain" description="Fibronectin type-III" evidence="3">
    <location>
        <begin position="161"/>
        <end position="256"/>
    </location>
</feature>
<organism evidence="4 5">
    <name type="scientific">Bugula neritina</name>
    <name type="common">Brown bryozoan</name>
    <name type="synonym">Sertularia neritina</name>
    <dbReference type="NCBI Taxonomy" id="10212"/>
    <lineage>
        <taxon>Eukaryota</taxon>
        <taxon>Metazoa</taxon>
        <taxon>Spiralia</taxon>
        <taxon>Lophotrochozoa</taxon>
        <taxon>Bryozoa</taxon>
        <taxon>Gymnolaemata</taxon>
        <taxon>Cheilostomatida</taxon>
        <taxon>Flustrina</taxon>
        <taxon>Buguloidea</taxon>
        <taxon>Bugulidae</taxon>
        <taxon>Bugula</taxon>
    </lineage>
</organism>
<dbReference type="Pfam" id="PF00041">
    <property type="entry name" value="fn3"/>
    <property type="match status" value="1"/>
</dbReference>
<dbReference type="EMBL" id="VXIV02000824">
    <property type="protein sequence ID" value="KAF6035827.1"/>
    <property type="molecule type" value="Genomic_DNA"/>
</dbReference>
<dbReference type="PANTHER" id="PTHR24051:SF9">
    <property type="entry name" value="FIBRONECTIN TYPE-III DOMAIN-CONTAINING PROTEIN"/>
    <property type="match status" value="1"/>
</dbReference>
<dbReference type="Proteomes" id="UP000593567">
    <property type="component" value="Unassembled WGS sequence"/>
</dbReference>
<keyword evidence="2" id="KW-1015">Disulfide bond</keyword>
<keyword evidence="5" id="KW-1185">Reference proteome</keyword>